<evidence type="ECO:0000313" key="2">
    <source>
        <dbReference type="Proteomes" id="UP000189229"/>
    </source>
</evidence>
<gene>
    <name evidence="1" type="ORF">BZL30_5494</name>
</gene>
<dbReference type="Proteomes" id="UP000189229">
    <property type="component" value="Unassembled WGS sequence"/>
</dbReference>
<protein>
    <submittedName>
        <fullName evidence="1">Uncharacterized protein</fullName>
    </submittedName>
</protein>
<accession>A0A1V3WXP0</accession>
<proteinExistence type="predicted"/>
<dbReference type="EMBL" id="MVBM01000005">
    <property type="protein sequence ID" value="OOK71734.1"/>
    <property type="molecule type" value="Genomic_DNA"/>
</dbReference>
<evidence type="ECO:0000313" key="1">
    <source>
        <dbReference type="EMBL" id="OOK71734.1"/>
    </source>
</evidence>
<comment type="caution">
    <text evidence="1">The sequence shown here is derived from an EMBL/GenBank/DDBJ whole genome shotgun (WGS) entry which is preliminary data.</text>
</comment>
<reference evidence="1 2" key="1">
    <citation type="submission" date="2017-02" db="EMBL/GenBank/DDBJ databases">
        <title>Complete genome sequences of Mycobacterium kansasii strains isolated from rhesus macaques.</title>
        <authorList>
            <person name="Panda A."/>
            <person name="Nagaraj S."/>
            <person name="Zhao X."/>
            <person name="Tettelin H."/>
            <person name="Detolla L.J."/>
        </authorList>
    </citation>
    <scope>NUCLEOTIDE SEQUENCE [LARGE SCALE GENOMIC DNA]</scope>
    <source>
        <strain evidence="1 2">11-3813</strain>
    </source>
</reference>
<name>A0A1V3WXP0_MYCKA</name>
<sequence length="70" mass="7398">MPEPLRYRGELARMQRIAGTGQQQGDDRGRAVLGWVARRRASGGSVACSAAPRSRSARVSVPARSATCSG</sequence>
<organism evidence="1 2">
    <name type="scientific">Mycobacterium kansasii</name>
    <dbReference type="NCBI Taxonomy" id="1768"/>
    <lineage>
        <taxon>Bacteria</taxon>
        <taxon>Bacillati</taxon>
        <taxon>Actinomycetota</taxon>
        <taxon>Actinomycetes</taxon>
        <taxon>Mycobacteriales</taxon>
        <taxon>Mycobacteriaceae</taxon>
        <taxon>Mycobacterium</taxon>
    </lineage>
</organism>
<dbReference type="AlphaFoldDB" id="A0A1V3WXP0"/>